<name>A0A849VKP8_9GAMM</name>
<dbReference type="CDD" id="cd03747">
    <property type="entry name" value="Ntn_PGA_like"/>
    <property type="match status" value="1"/>
</dbReference>
<keyword evidence="2" id="KW-0378">Hydrolase</keyword>
<dbReference type="AlphaFoldDB" id="A0A849VKP8"/>
<dbReference type="Gene3D" id="3.60.20.10">
    <property type="entry name" value="Glutamine Phosphoribosylpyrophosphate, subunit 1, domain 1"/>
    <property type="match status" value="1"/>
</dbReference>
<feature type="binding site" evidence="6">
    <location>
        <position position="327"/>
    </location>
    <ligand>
        <name>Ca(2+)</name>
        <dbReference type="ChEBI" id="CHEBI:29108"/>
    </ligand>
</feature>
<keyword evidence="6" id="KW-0479">Metal-binding</keyword>
<dbReference type="InterPro" id="IPR043147">
    <property type="entry name" value="Penicillin_amidase_A-knob"/>
</dbReference>
<dbReference type="PIRSF" id="PIRSF001227">
    <property type="entry name" value="Pen_acylase"/>
    <property type="match status" value="1"/>
</dbReference>
<dbReference type="Pfam" id="PF01804">
    <property type="entry name" value="Penicil_amidase"/>
    <property type="match status" value="1"/>
</dbReference>
<sequence length="764" mass="84594">MLKLLKWLLVVVIIACLLLTGALYGVLSLSLPQLDGTQTSGGVISEVVVNRDALGQAVIYADNRQDAAYGLGYAHGQDRFFQMDLLRRSAAGELSELFGDAAISLDERMRFHQFRQRSERIVKLLPQQHKLALQAYAKGVNDGRTQAGFEGFEYLLTGSAQLPWRPEDSVLVIFAMYLDLQAGNFERDRALIHLESMFGEKMRLFLTQPSQYQAALDGSTIPMPNIQPPELESSAVQAKVSPIASLAHLGSNNWAVTGQLTQTNKAMLSDDMHLGLNVPAIWYRAQLNYSYQGQAWQVTGVSLPGAPSIVVGSNNQIAWGFTNGYLDTADWLELDAHAKTWLITEQIALPNGKFHQYELMMSEFGPVKRFNGKSYALSWVAHQSYAVNLNLLELERATSVAQAMQLAPEVGIPVQNLMVVDAQGSAGWQPMGAIPARTNPVNTAIKQSEYSQLWHKNESVRPSIVNPQGQRLWTANARVVSISEHQRFGDGGYALGARAQQIRDRLTEKSQFTEQDFNQLQQDNEARFLAPWHTHLAELLNSAPQGKAPYGEDLQHLQNWQGCACASSVGYTLVRRFRGALIDEVFAQIEDKLKLQGSSLSHIKNYLEPALWQLLKSQPHSWLNGHDSWQSLQLKAYAQAKAELAQEYGADMSAWRWGEVNALRVKHPFSRQLPILSGLLDMPKVDAFGDTFMPAVQKSDFGASQRFIAQPGSLEKAIMTVAGGQSGHPLSAFYRAGFDDYAQGKATPLLPGEAVHRLTIVPSP</sequence>
<evidence type="ECO:0000256" key="6">
    <source>
        <dbReference type="PIRSR" id="PIRSR001227-2"/>
    </source>
</evidence>
<dbReference type="PANTHER" id="PTHR34218">
    <property type="entry name" value="PEPTIDASE S45 PENICILLIN AMIDASE"/>
    <property type="match status" value="1"/>
</dbReference>
<reference evidence="7 8" key="1">
    <citation type="submission" date="2020-04" db="EMBL/GenBank/DDBJ databases">
        <title>Pseudoalteromonas caenipelagi sp. nov., isolated from a tidal flat.</title>
        <authorList>
            <person name="Park S."/>
            <person name="Yoon J.-H."/>
        </authorList>
    </citation>
    <scope>NUCLEOTIDE SEQUENCE [LARGE SCALE GENOMIC DNA]</scope>
    <source>
        <strain evidence="7 8">JBTF-M23</strain>
    </source>
</reference>
<dbReference type="Proteomes" id="UP000586305">
    <property type="component" value="Unassembled WGS sequence"/>
</dbReference>
<keyword evidence="6" id="KW-0106">Calcium</keyword>
<evidence type="ECO:0000256" key="4">
    <source>
        <dbReference type="ARBA" id="ARBA00038735"/>
    </source>
</evidence>
<organism evidence="7 8">
    <name type="scientific">Pseudoalteromonas caenipelagi</name>
    <dbReference type="NCBI Taxonomy" id="2726988"/>
    <lineage>
        <taxon>Bacteria</taxon>
        <taxon>Pseudomonadati</taxon>
        <taxon>Pseudomonadota</taxon>
        <taxon>Gammaproteobacteria</taxon>
        <taxon>Alteromonadales</taxon>
        <taxon>Pseudoalteromonadaceae</taxon>
        <taxon>Pseudoalteromonas</taxon>
    </lineage>
</organism>
<accession>A0A849VKP8</accession>
<dbReference type="Gene3D" id="1.10.1400.10">
    <property type="match status" value="1"/>
</dbReference>
<gene>
    <name evidence="7" type="ORF">HG263_21095</name>
</gene>
<dbReference type="Gene3D" id="1.10.439.10">
    <property type="entry name" value="Penicillin Amidohydrolase, domain 1"/>
    <property type="match status" value="1"/>
</dbReference>
<comment type="caution">
    <text evidence="7">The sequence shown here is derived from an EMBL/GenBank/DDBJ whole genome shotgun (WGS) entry which is preliminary data.</text>
</comment>
<dbReference type="PANTHER" id="PTHR34218:SF4">
    <property type="entry name" value="ACYL-HOMOSERINE LACTONE ACYLASE QUIP"/>
    <property type="match status" value="1"/>
</dbReference>
<feature type="active site" description="Nucleophile" evidence="5">
    <location>
        <position position="251"/>
    </location>
</feature>
<dbReference type="InterPro" id="IPR002692">
    <property type="entry name" value="S45"/>
</dbReference>
<evidence type="ECO:0000313" key="8">
    <source>
        <dbReference type="Proteomes" id="UP000586305"/>
    </source>
</evidence>
<comment type="similarity">
    <text evidence="1">Belongs to the peptidase S45 family.</text>
</comment>
<dbReference type="InterPro" id="IPR023343">
    <property type="entry name" value="Penicillin_amidase_dom1"/>
</dbReference>
<dbReference type="Gene3D" id="2.30.120.10">
    <property type="match status" value="1"/>
</dbReference>
<proteinExistence type="inferred from homology"/>
<dbReference type="GO" id="GO:0016811">
    <property type="term" value="F:hydrolase activity, acting on carbon-nitrogen (but not peptide) bonds, in linear amides"/>
    <property type="evidence" value="ECO:0007669"/>
    <property type="project" value="InterPro"/>
</dbReference>
<dbReference type="SUPFAM" id="SSF56235">
    <property type="entry name" value="N-terminal nucleophile aminohydrolases (Ntn hydrolases)"/>
    <property type="match status" value="1"/>
</dbReference>
<feature type="binding site" evidence="6">
    <location>
        <position position="330"/>
    </location>
    <ligand>
        <name>Ca(2+)</name>
        <dbReference type="ChEBI" id="CHEBI:29108"/>
    </ligand>
</feature>
<comment type="cofactor">
    <cofactor evidence="6">
        <name>Ca(2+)</name>
        <dbReference type="ChEBI" id="CHEBI:29108"/>
    </cofactor>
    <text evidence="6">Binds 1 Ca(2+) ion per dimer.</text>
</comment>
<evidence type="ECO:0000256" key="5">
    <source>
        <dbReference type="PIRSR" id="PIRSR001227-1"/>
    </source>
</evidence>
<dbReference type="InterPro" id="IPR043146">
    <property type="entry name" value="Penicillin_amidase_N_B-knob"/>
</dbReference>
<evidence type="ECO:0000256" key="3">
    <source>
        <dbReference type="ARBA" id="ARBA00023145"/>
    </source>
</evidence>
<dbReference type="InterPro" id="IPR029055">
    <property type="entry name" value="Ntn_hydrolases_N"/>
</dbReference>
<evidence type="ECO:0000256" key="1">
    <source>
        <dbReference type="ARBA" id="ARBA00006586"/>
    </source>
</evidence>
<keyword evidence="3" id="KW-0865">Zymogen</keyword>
<evidence type="ECO:0000313" key="7">
    <source>
        <dbReference type="EMBL" id="NOU53003.1"/>
    </source>
</evidence>
<evidence type="ECO:0000256" key="2">
    <source>
        <dbReference type="ARBA" id="ARBA00022801"/>
    </source>
</evidence>
<dbReference type="GO" id="GO:0046872">
    <property type="term" value="F:metal ion binding"/>
    <property type="evidence" value="ECO:0007669"/>
    <property type="project" value="UniProtKB-KW"/>
</dbReference>
<keyword evidence="8" id="KW-1185">Reference proteome</keyword>
<dbReference type="EMBL" id="JABBPG010000014">
    <property type="protein sequence ID" value="NOU53003.1"/>
    <property type="molecule type" value="Genomic_DNA"/>
</dbReference>
<dbReference type="RefSeq" id="WP_171628038.1">
    <property type="nucleotide sequence ID" value="NZ_JABBPG010000014.1"/>
</dbReference>
<dbReference type="GO" id="GO:0017000">
    <property type="term" value="P:antibiotic biosynthetic process"/>
    <property type="evidence" value="ECO:0007669"/>
    <property type="project" value="InterPro"/>
</dbReference>
<comment type="subunit">
    <text evidence="4">Heterodimer of an alpha subunit and a beta subunit processed from the same precursor.</text>
</comment>
<protein>
    <submittedName>
        <fullName evidence="7">Penicillin acylase family protein</fullName>
    </submittedName>
</protein>
<dbReference type="InterPro" id="IPR014395">
    <property type="entry name" value="Pen/GL7ACA/AHL_acylase"/>
</dbReference>